<dbReference type="EMBL" id="JAHUTJ010025123">
    <property type="protein sequence ID" value="MED6273673.1"/>
    <property type="molecule type" value="Genomic_DNA"/>
</dbReference>
<name>A0ABU7DIX8_9TELE</name>
<keyword evidence="2" id="KW-1185">Reference proteome</keyword>
<comment type="caution">
    <text evidence="1">The sequence shown here is derived from an EMBL/GenBank/DDBJ whole genome shotgun (WGS) entry which is preliminary data.</text>
</comment>
<evidence type="ECO:0000313" key="2">
    <source>
        <dbReference type="Proteomes" id="UP001352852"/>
    </source>
</evidence>
<protein>
    <submittedName>
        <fullName evidence="1">Uncharacterized protein</fullName>
    </submittedName>
</protein>
<organism evidence="1 2">
    <name type="scientific">Characodon lateralis</name>
    <dbReference type="NCBI Taxonomy" id="208331"/>
    <lineage>
        <taxon>Eukaryota</taxon>
        <taxon>Metazoa</taxon>
        <taxon>Chordata</taxon>
        <taxon>Craniata</taxon>
        <taxon>Vertebrata</taxon>
        <taxon>Euteleostomi</taxon>
        <taxon>Actinopterygii</taxon>
        <taxon>Neopterygii</taxon>
        <taxon>Teleostei</taxon>
        <taxon>Neoteleostei</taxon>
        <taxon>Acanthomorphata</taxon>
        <taxon>Ovalentaria</taxon>
        <taxon>Atherinomorphae</taxon>
        <taxon>Cyprinodontiformes</taxon>
        <taxon>Goodeidae</taxon>
        <taxon>Characodon</taxon>
    </lineage>
</organism>
<gene>
    <name evidence="1" type="ORF">CHARACLAT_008921</name>
</gene>
<dbReference type="Proteomes" id="UP001352852">
    <property type="component" value="Unassembled WGS sequence"/>
</dbReference>
<accession>A0ABU7DIX8</accession>
<reference evidence="1 2" key="1">
    <citation type="submission" date="2021-06" db="EMBL/GenBank/DDBJ databases">
        <authorList>
            <person name="Palmer J.M."/>
        </authorList>
    </citation>
    <scope>NUCLEOTIDE SEQUENCE [LARGE SCALE GENOMIC DNA]</scope>
    <source>
        <strain evidence="1 2">CL_MEX2019</strain>
        <tissue evidence="1">Muscle</tissue>
    </source>
</reference>
<sequence>MVISLMPGENFNICQLATGAYYSRIWEWGGMKWPACNLYHSPVVRSTWVCCSCQIEQLTCSKCCLKNEIQDGVTRLRRRRRRRRDLAVVTLYSSPKEYLLVERLN</sequence>
<proteinExistence type="predicted"/>
<evidence type="ECO:0000313" key="1">
    <source>
        <dbReference type="EMBL" id="MED6273673.1"/>
    </source>
</evidence>